<dbReference type="STRING" id="599839.J4GWX1"/>
<keyword evidence="6" id="KW-1185">Reference proteome</keyword>
<dbReference type="InParanoid" id="J4GWX1"/>
<dbReference type="HOGENOM" id="CLU_002220_1_0_1"/>
<feature type="domain" description="AMP-dependent synthetase/ligase" evidence="3">
    <location>
        <begin position="99"/>
        <end position="370"/>
    </location>
</feature>
<keyword evidence="1" id="KW-0596">Phosphopantetheine</keyword>
<reference evidence="5 6" key="1">
    <citation type="journal article" date="2012" name="Appl. Environ. Microbiol.">
        <title>Short-read sequencing for genomic analysis of the brown rot fungus Fibroporia radiculosa.</title>
        <authorList>
            <person name="Tang J.D."/>
            <person name="Perkins A.D."/>
            <person name="Sonstegard T.S."/>
            <person name="Schroeder S.G."/>
            <person name="Burgess S.C."/>
            <person name="Diehl S.V."/>
        </authorList>
    </citation>
    <scope>NUCLEOTIDE SEQUENCE [LARGE SCALE GENOMIC DNA]</scope>
    <source>
        <strain evidence="5 6">TFFH 294</strain>
    </source>
</reference>
<accession>J4GWX1</accession>
<proteinExistence type="predicted"/>
<evidence type="ECO:0000256" key="1">
    <source>
        <dbReference type="ARBA" id="ARBA00022450"/>
    </source>
</evidence>
<dbReference type="OrthoDB" id="429813at2759"/>
<dbReference type="InterPro" id="IPR036291">
    <property type="entry name" value="NAD(P)-bd_dom_sf"/>
</dbReference>
<gene>
    <name evidence="5" type="ORF">FIBRA_08499</name>
</gene>
<dbReference type="AlphaFoldDB" id="J4GWX1"/>
<dbReference type="InterPro" id="IPR013120">
    <property type="entry name" value="FAR_NAD-bd"/>
</dbReference>
<dbReference type="RefSeq" id="XP_012185533.1">
    <property type="nucleotide sequence ID" value="XM_012330143.1"/>
</dbReference>
<name>J4GWX1_9APHY</name>
<evidence type="ECO:0000259" key="3">
    <source>
        <dbReference type="Pfam" id="PF00501"/>
    </source>
</evidence>
<dbReference type="Gene3D" id="3.40.50.720">
    <property type="entry name" value="NAD(P)-binding Rossmann-like Domain"/>
    <property type="match status" value="1"/>
</dbReference>
<evidence type="ECO:0008006" key="7">
    <source>
        <dbReference type="Google" id="ProtNLM"/>
    </source>
</evidence>
<dbReference type="InterPro" id="IPR051414">
    <property type="entry name" value="Adenylate-forming_Reductase"/>
</dbReference>
<dbReference type="InterPro" id="IPR042099">
    <property type="entry name" value="ANL_N_sf"/>
</dbReference>
<dbReference type="SUPFAM" id="SSF51735">
    <property type="entry name" value="NAD(P)-binding Rossmann-fold domains"/>
    <property type="match status" value="1"/>
</dbReference>
<dbReference type="GeneID" id="24101150"/>
<dbReference type="PANTHER" id="PTHR43439:SF2">
    <property type="entry name" value="ENZYME, PUTATIVE (JCVI)-RELATED"/>
    <property type="match status" value="1"/>
</dbReference>
<organism evidence="5 6">
    <name type="scientific">Fibroporia radiculosa</name>
    <dbReference type="NCBI Taxonomy" id="599839"/>
    <lineage>
        <taxon>Eukaryota</taxon>
        <taxon>Fungi</taxon>
        <taxon>Dikarya</taxon>
        <taxon>Basidiomycota</taxon>
        <taxon>Agaricomycotina</taxon>
        <taxon>Agaricomycetes</taxon>
        <taxon>Polyporales</taxon>
        <taxon>Fibroporiaceae</taxon>
        <taxon>Fibroporia</taxon>
    </lineage>
</organism>
<evidence type="ECO:0000313" key="5">
    <source>
        <dbReference type="EMBL" id="CCM06250.1"/>
    </source>
</evidence>
<dbReference type="PANTHER" id="PTHR43439">
    <property type="entry name" value="PHENYLACETATE-COENZYME A LIGASE"/>
    <property type="match status" value="1"/>
</dbReference>
<evidence type="ECO:0000313" key="6">
    <source>
        <dbReference type="Proteomes" id="UP000006352"/>
    </source>
</evidence>
<sequence>MLHLPNKQGVNCPTFNPPTALLQSQSLTVIELYEWTAEHNPEHPMFTYYDGERRTTLCGPDVVRAMKRAANKIVRLVDREVNSVGGAPPVIAVLSISDTISQYCFIGGMVYAGYTVFPISPRNSPAAVAHLLSKSNACCVFVSTEPAIQNLAKAAIQDPNYEEKAFGKPPIHPIPQFSDLFPPDHASEVVKFEYPRQYGMDTPAIIVHSSGSTAFPKTITWTHRHMLEGALIPWYGEVDLAGVVMGFHSLPLFHGLGLLHICFLPSCGIILATFPPANPATMPTPQNVFDGVQGTQSELVCCVPAFIEAWSHDPSKVTYMKGMKGIIYGGGPLSREVGDRLSAEGITILPQFGISELGVLNTYLPKPGGADWEYFTFSGICKSEFISHGDGTFEVVVVSHDLLHPRIINTKVGDTDAYATNDLIQPHPTKEGYWRVYGRTDDQIMLANGEKTNPGPIEDALCRDPHVKGAVMFGRGKLHNGVIIDPKPEYAFDPSDIPRLEQFRNDVWPTIEKLNLAAPQHSRLFKEMILVVSPSKPFQYTGKGTPRRPAILSDYEAEIQSLYDSVDETMQSKIPVPSSWDLSHITEFVEKTVISVMKSPVAADDDLFQHGCDRCDPDNDISLQATWIRNTILRALRQHDPVAPNRLSPTFVFEEPSVAKLSKLIWDVVHSPDRPKETDHIKEMQRLVDEYTRGYPTRPLLLHPPSQGAVVLITGTTGGLGSDTLAHLLEDKNVERVYAFNRQSRGAASKQREAFLQRGHDMQLLQSRKYVPIEGDTSISGFGIDPQRLDEIRNTTTNIIHNAWRVDFNLSLSSFESNIKSLRHLVDLALTSPLTTPPRLLFVSSVGVLYNASIHGEAPEVPNDDPSTAVGTGYTESKWVAERILQVLSNKTELKPVVVRVGQVSGDRYGHWNEREWFPSLVKSATFQRCLPRLDGTVSWIPAYDAAKALVQMRDSPHPVLHLAHPHPVTWNSLIAPIADTLGVPLVSYGEWLAALGNSFTPGTSSEVEMLRKNPALRLLTFFRGCKVDGGKEPLGATRLATTKAVQVAPALLVPETDVQTVQTWIAAWRKSGFLPLDAKA</sequence>
<feature type="domain" description="Thioester reductase (TE)" evidence="4">
    <location>
        <begin position="713"/>
        <end position="942"/>
    </location>
</feature>
<dbReference type="Pfam" id="PF23562">
    <property type="entry name" value="AMP-binding_C_3"/>
    <property type="match status" value="1"/>
</dbReference>
<dbReference type="Proteomes" id="UP000006352">
    <property type="component" value="Unassembled WGS sequence"/>
</dbReference>
<dbReference type="EMBL" id="HE797263">
    <property type="protein sequence ID" value="CCM06250.1"/>
    <property type="molecule type" value="Genomic_DNA"/>
</dbReference>
<dbReference type="Pfam" id="PF00501">
    <property type="entry name" value="AMP-binding"/>
    <property type="match status" value="1"/>
</dbReference>
<protein>
    <recommendedName>
        <fullName evidence="7">Polyketide synthase phosphopantetheine-binding domain-containing protein</fullName>
    </recommendedName>
</protein>
<evidence type="ECO:0000256" key="2">
    <source>
        <dbReference type="ARBA" id="ARBA00022553"/>
    </source>
</evidence>
<dbReference type="Pfam" id="PF07993">
    <property type="entry name" value="NAD_binding_4"/>
    <property type="match status" value="1"/>
</dbReference>
<dbReference type="InterPro" id="IPR000873">
    <property type="entry name" value="AMP-dep_synth/lig_dom"/>
</dbReference>
<dbReference type="Gene3D" id="3.40.50.12780">
    <property type="entry name" value="N-terminal domain of ligase-like"/>
    <property type="match status" value="1"/>
</dbReference>
<keyword evidence="2" id="KW-0597">Phosphoprotein</keyword>
<dbReference type="SUPFAM" id="SSF56801">
    <property type="entry name" value="Acetyl-CoA synthetase-like"/>
    <property type="match status" value="1"/>
</dbReference>
<evidence type="ECO:0000259" key="4">
    <source>
        <dbReference type="Pfam" id="PF07993"/>
    </source>
</evidence>